<dbReference type="Gene3D" id="3.40.50.2020">
    <property type="match status" value="1"/>
</dbReference>
<organism evidence="3 4">
    <name type="scientific">Mesonia algae</name>
    <dbReference type="NCBI Taxonomy" id="213248"/>
    <lineage>
        <taxon>Bacteria</taxon>
        <taxon>Pseudomonadati</taxon>
        <taxon>Bacteroidota</taxon>
        <taxon>Flavobacteriia</taxon>
        <taxon>Flavobacteriales</taxon>
        <taxon>Flavobacteriaceae</taxon>
        <taxon>Mesonia</taxon>
    </lineage>
</organism>
<protein>
    <submittedName>
        <fullName evidence="3">ComF family protein</fullName>
    </submittedName>
</protein>
<dbReference type="PANTHER" id="PTHR47505:SF1">
    <property type="entry name" value="DNA UTILIZATION PROTEIN YHGH"/>
    <property type="match status" value="1"/>
</dbReference>
<dbReference type="InterPro" id="IPR029057">
    <property type="entry name" value="PRTase-like"/>
</dbReference>
<dbReference type="CDD" id="cd06223">
    <property type="entry name" value="PRTases_typeI"/>
    <property type="match status" value="1"/>
</dbReference>
<keyword evidence="4" id="KW-1185">Reference proteome</keyword>
<dbReference type="SUPFAM" id="SSF53271">
    <property type="entry name" value="PRTase-like"/>
    <property type="match status" value="1"/>
</dbReference>
<evidence type="ECO:0000259" key="2">
    <source>
        <dbReference type="Pfam" id="PF00156"/>
    </source>
</evidence>
<sequence>MNLAKDFIAFVFPKTCVCCSTSLLEQEKSLCLYCRYQLPTTNFHYHNENTAKKVFYGRIPLVNITSLFVFHKKNMTQKLMHQLKYKGKEEISNVLGNWLAEDLKTVTWAKDIQIVIPVPLHRKKLKKRGYNQVAGFGKSISKHLGCDYSDKVLIKDNPSATQVFKNRSSRAEMKHDLFKLQNQNLIANKHILLVDDIITTGTTLETCSQILQQAPNVNISIATMAITL</sequence>
<reference evidence="3 4" key="1">
    <citation type="submission" date="2018-06" db="EMBL/GenBank/DDBJ databases">
        <title>Genomic Encyclopedia of Archaeal and Bacterial Type Strains, Phase II (KMG-II): from individual species to whole genera.</title>
        <authorList>
            <person name="Goeker M."/>
        </authorList>
    </citation>
    <scope>NUCLEOTIDE SEQUENCE [LARGE SCALE GENOMIC DNA]</scope>
    <source>
        <strain evidence="3 4">DSM 15361</strain>
    </source>
</reference>
<dbReference type="InterPro" id="IPR000836">
    <property type="entry name" value="PRTase_dom"/>
</dbReference>
<dbReference type="InterPro" id="IPR051910">
    <property type="entry name" value="ComF/GntX_DNA_util-trans"/>
</dbReference>
<accession>A0A2W7IFK9</accession>
<feature type="domain" description="Phosphoribosyltransferase" evidence="2">
    <location>
        <begin position="136"/>
        <end position="212"/>
    </location>
</feature>
<dbReference type="PANTHER" id="PTHR47505">
    <property type="entry name" value="DNA UTILIZATION PROTEIN YHGH"/>
    <property type="match status" value="1"/>
</dbReference>
<comment type="similarity">
    <text evidence="1">Belongs to the ComF/GntX family.</text>
</comment>
<dbReference type="AlphaFoldDB" id="A0A2W7IFK9"/>
<proteinExistence type="inferred from homology"/>
<dbReference type="Proteomes" id="UP000249542">
    <property type="component" value="Unassembled WGS sequence"/>
</dbReference>
<dbReference type="Pfam" id="PF00156">
    <property type="entry name" value="Pribosyltran"/>
    <property type="match status" value="1"/>
</dbReference>
<evidence type="ECO:0000313" key="3">
    <source>
        <dbReference type="EMBL" id="PZW43905.1"/>
    </source>
</evidence>
<comment type="caution">
    <text evidence="3">The sequence shown here is derived from an EMBL/GenBank/DDBJ whole genome shotgun (WGS) entry which is preliminary data.</text>
</comment>
<name>A0A2W7IFK9_9FLAO</name>
<evidence type="ECO:0000256" key="1">
    <source>
        <dbReference type="ARBA" id="ARBA00008007"/>
    </source>
</evidence>
<dbReference type="EMBL" id="QKYV01000001">
    <property type="protein sequence ID" value="PZW43905.1"/>
    <property type="molecule type" value="Genomic_DNA"/>
</dbReference>
<evidence type="ECO:0000313" key="4">
    <source>
        <dbReference type="Proteomes" id="UP000249542"/>
    </source>
</evidence>
<gene>
    <name evidence="3" type="ORF">LX95_00233</name>
</gene>